<proteinExistence type="predicted"/>
<dbReference type="EMBL" id="BAAAND010000012">
    <property type="protein sequence ID" value="GAA1606742.1"/>
    <property type="molecule type" value="Genomic_DNA"/>
</dbReference>
<comment type="caution">
    <text evidence="1">The sequence shown here is derived from an EMBL/GenBank/DDBJ whole genome shotgun (WGS) entry which is preliminary data.</text>
</comment>
<evidence type="ECO:0000313" key="1">
    <source>
        <dbReference type="EMBL" id="GAA1606742.1"/>
    </source>
</evidence>
<keyword evidence="2" id="KW-1185">Reference proteome</keyword>
<gene>
    <name evidence="1" type="ORF">GCM10009742_65260</name>
</gene>
<organism evidence="1 2">
    <name type="scientific">Kribbella karoonensis</name>
    <dbReference type="NCBI Taxonomy" id="324851"/>
    <lineage>
        <taxon>Bacteria</taxon>
        <taxon>Bacillati</taxon>
        <taxon>Actinomycetota</taxon>
        <taxon>Actinomycetes</taxon>
        <taxon>Propionibacteriales</taxon>
        <taxon>Kribbellaceae</taxon>
        <taxon>Kribbella</taxon>
    </lineage>
</organism>
<sequence>MSTVPALYHHLVDDASMFPPGNLPLAEAVAAHQSHLRSPYADLVGTFVCTDDNLLKVAEAARAGGEGGAPDGGAARGAERRVGAVPLRVSVVISGGAGGIEPVVRWGDRSKDVEVAAVEVRLRDEDDLSRNALRVVRACDDCLDEETAYVEIGMDGAWERALDVVADAGYHAKLRTGGLDAHLFPAGDQVAAFITACLDREVPFKCTAGLHNAVRHTAEDSGFEHHGFLNVLLATRASLDGATQDELAQLLDDRDGEALARRARELSDDQAASTRRWFTSFGSCSIEEPVTDLKSLGLM</sequence>
<accession>A0ABN2EHR5</accession>
<protein>
    <submittedName>
        <fullName evidence="1">Uncharacterized protein</fullName>
    </submittedName>
</protein>
<dbReference type="RefSeq" id="WP_344198409.1">
    <property type="nucleotide sequence ID" value="NZ_BAAAND010000012.1"/>
</dbReference>
<reference evidence="1 2" key="1">
    <citation type="journal article" date="2019" name="Int. J. Syst. Evol. Microbiol.">
        <title>The Global Catalogue of Microorganisms (GCM) 10K type strain sequencing project: providing services to taxonomists for standard genome sequencing and annotation.</title>
        <authorList>
            <consortium name="The Broad Institute Genomics Platform"/>
            <consortium name="The Broad Institute Genome Sequencing Center for Infectious Disease"/>
            <person name="Wu L."/>
            <person name="Ma J."/>
        </authorList>
    </citation>
    <scope>NUCLEOTIDE SEQUENCE [LARGE SCALE GENOMIC DNA]</scope>
    <source>
        <strain evidence="1 2">JCM 14304</strain>
    </source>
</reference>
<dbReference type="Proteomes" id="UP001500190">
    <property type="component" value="Unassembled WGS sequence"/>
</dbReference>
<name>A0ABN2EHR5_9ACTN</name>
<evidence type="ECO:0000313" key="2">
    <source>
        <dbReference type="Proteomes" id="UP001500190"/>
    </source>
</evidence>